<dbReference type="InterPro" id="IPR015797">
    <property type="entry name" value="NUDIX_hydrolase-like_dom_sf"/>
</dbReference>
<evidence type="ECO:0000259" key="2">
    <source>
        <dbReference type="PROSITE" id="PS51462"/>
    </source>
</evidence>
<gene>
    <name evidence="3" type="ORF">N7476_005155</name>
</gene>
<keyword evidence="1" id="KW-1133">Transmembrane helix</keyword>
<dbReference type="CDD" id="cd02883">
    <property type="entry name" value="NUDIX_Hydrolase"/>
    <property type="match status" value="1"/>
</dbReference>
<keyword evidence="4" id="KW-1185">Reference proteome</keyword>
<protein>
    <recommendedName>
        <fullName evidence="2">Nudix hydrolase domain-containing protein</fullName>
    </recommendedName>
</protein>
<reference evidence="3" key="2">
    <citation type="journal article" date="2023" name="IMA Fungus">
        <title>Comparative genomic study of the Penicillium genus elucidates a diverse pangenome and 15 lateral gene transfer events.</title>
        <authorList>
            <person name="Petersen C."/>
            <person name="Sorensen T."/>
            <person name="Nielsen M.R."/>
            <person name="Sondergaard T.E."/>
            <person name="Sorensen J.L."/>
            <person name="Fitzpatrick D.A."/>
            <person name="Frisvad J.C."/>
            <person name="Nielsen K.L."/>
        </authorList>
    </citation>
    <scope>NUCLEOTIDE SEQUENCE</scope>
    <source>
        <strain evidence="3">IBT 21472</strain>
    </source>
</reference>
<reference evidence="3" key="1">
    <citation type="submission" date="2022-12" db="EMBL/GenBank/DDBJ databases">
        <authorList>
            <person name="Petersen C."/>
        </authorList>
    </citation>
    <scope>NUCLEOTIDE SEQUENCE</scope>
    <source>
        <strain evidence="3">IBT 21472</strain>
    </source>
</reference>
<dbReference type="InterPro" id="IPR000086">
    <property type="entry name" value="NUDIX_hydrolase_dom"/>
</dbReference>
<dbReference type="EMBL" id="JAPZBO010000004">
    <property type="protein sequence ID" value="KAJ5318735.1"/>
    <property type="molecule type" value="Genomic_DNA"/>
</dbReference>
<evidence type="ECO:0000313" key="4">
    <source>
        <dbReference type="Proteomes" id="UP001147746"/>
    </source>
</evidence>
<organism evidence="3 4">
    <name type="scientific">Penicillium atrosanguineum</name>
    <dbReference type="NCBI Taxonomy" id="1132637"/>
    <lineage>
        <taxon>Eukaryota</taxon>
        <taxon>Fungi</taxon>
        <taxon>Dikarya</taxon>
        <taxon>Ascomycota</taxon>
        <taxon>Pezizomycotina</taxon>
        <taxon>Eurotiomycetes</taxon>
        <taxon>Eurotiomycetidae</taxon>
        <taxon>Eurotiales</taxon>
        <taxon>Aspergillaceae</taxon>
        <taxon>Penicillium</taxon>
    </lineage>
</organism>
<feature type="domain" description="Nudix hydrolase" evidence="2">
    <location>
        <begin position="142"/>
        <end position="287"/>
    </location>
</feature>
<dbReference type="Gene3D" id="3.90.79.10">
    <property type="entry name" value="Nucleoside Triphosphate Pyrophosphohydrolase"/>
    <property type="match status" value="1"/>
</dbReference>
<dbReference type="Proteomes" id="UP001147746">
    <property type="component" value="Unassembled WGS sequence"/>
</dbReference>
<dbReference type="PROSITE" id="PS51462">
    <property type="entry name" value="NUDIX"/>
    <property type="match status" value="1"/>
</dbReference>
<comment type="caution">
    <text evidence="3">The sequence shown here is derived from an EMBL/GenBank/DDBJ whole genome shotgun (WGS) entry which is preliminary data.</text>
</comment>
<evidence type="ECO:0000256" key="1">
    <source>
        <dbReference type="SAM" id="Phobius"/>
    </source>
</evidence>
<keyword evidence="1" id="KW-0472">Membrane</keyword>
<name>A0A9W9Q230_9EURO</name>
<proteinExistence type="predicted"/>
<feature type="transmembrane region" description="Helical" evidence="1">
    <location>
        <begin position="66"/>
        <end position="87"/>
    </location>
</feature>
<keyword evidence="1" id="KW-0812">Transmembrane</keyword>
<dbReference type="SUPFAM" id="SSF55811">
    <property type="entry name" value="Nudix"/>
    <property type="match status" value="1"/>
</dbReference>
<evidence type="ECO:0000313" key="3">
    <source>
        <dbReference type="EMBL" id="KAJ5318735.1"/>
    </source>
</evidence>
<accession>A0A9W9Q230</accession>
<dbReference type="Pfam" id="PF00293">
    <property type="entry name" value="NUDIX"/>
    <property type="match status" value="1"/>
</dbReference>
<sequence>MSTSSSWLDEHDDWYPPPRSYGLPSYEEAIAESRIGPERYDNHILASYGQNAPVSLPRVTMSLPDFLMVFSLVLFCLTSLGVLLGGGTEDPTSLALNAAYNAGYHVQHSSITKPSCRVSDDLHQYNVPLPEFLRRFTPNTAPQRVSTRAAIFRNIGDEPEILLAQSKSWRLGSGGMWDTTGAAVDRYSKETILHAAARGLEEETNVKLASLDAWVGEYTFHAPWMLWAKRNLKIMFLASVEGGDTSLTDITWNTTKYQAFCWATKAQLGNMSVLQGESIPLSRNGLEVVPKDDQWVKMAYSSQDAKNLALEAFEVAHYKGLLVSTRQWTGWIAFFHRIFGRDSARWTKQGY</sequence>
<dbReference type="AlphaFoldDB" id="A0A9W9Q230"/>